<accession>A0ABY7C2M2</accession>
<evidence type="ECO:0000313" key="2">
    <source>
        <dbReference type="EMBL" id="WAP70342.1"/>
    </source>
</evidence>
<keyword evidence="1" id="KW-0732">Signal</keyword>
<evidence type="ECO:0000256" key="1">
    <source>
        <dbReference type="SAM" id="SignalP"/>
    </source>
</evidence>
<protein>
    <submittedName>
        <fullName evidence="2">Uncharacterized protein</fullName>
    </submittedName>
</protein>
<dbReference type="Proteomes" id="UP001164020">
    <property type="component" value="Chromosome"/>
</dbReference>
<evidence type="ECO:0000313" key="3">
    <source>
        <dbReference type="Proteomes" id="UP001164020"/>
    </source>
</evidence>
<organism evidence="2 3">
    <name type="scientific">Jiella pelagia</name>
    <dbReference type="NCBI Taxonomy" id="2986949"/>
    <lineage>
        <taxon>Bacteria</taxon>
        <taxon>Pseudomonadati</taxon>
        <taxon>Pseudomonadota</taxon>
        <taxon>Alphaproteobacteria</taxon>
        <taxon>Hyphomicrobiales</taxon>
        <taxon>Aurantimonadaceae</taxon>
        <taxon>Jiella</taxon>
    </lineage>
</organism>
<feature type="signal peptide" evidence="1">
    <location>
        <begin position="1"/>
        <end position="28"/>
    </location>
</feature>
<proteinExistence type="predicted"/>
<dbReference type="RefSeq" id="WP_268882814.1">
    <property type="nucleotide sequence ID" value="NZ_CP114029.1"/>
</dbReference>
<keyword evidence="3" id="KW-1185">Reference proteome</keyword>
<name>A0ABY7C2M2_9HYPH</name>
<reference evidence="2" key="1">
    <citation type="submission" date="2022-12" db="EMBL/GenBank/DDBJ databases">
        <title>Jiella pelagia sp. nov., isolated from phosphonate enriched culture of Northwest Pacific surface seawater.</title>
        <authorList>
            <person name="Shin D.Y."/>
            <person name="Hwang C.Y."/>
        </authorList>
    </citation>
    <scope>NUCLEOTIDE SEQUENCE</scope>
    <source>
        <strain evidence="2">HL-NP1</strain>
    </source>
</reference>
<sequence length="158" mass="16540">MARWIFTRTPTAAIAFSAAFVAAATANAQANLGQVAAEETAGRYEIVRIDGVVARLDTATGRLSTCRVVGEAVRCGEGEAGAGSATPSDARIRALERRVSAIEAELARGGSALTGSDEADIAIERMQKLFRGFADIVKELDGDRRDSSEAEGPAPDRT</sequence>
<dbReference type="EMBL" id="CP114029">
    <property type="protein sequence ID" value="WAP70342.1"/>
    <property type="molecule type" value="Genomic_DNA"/>
</dbReference>
<gene>
    <name evidence="2" type="ORF">OH818_09815</name>
</gene>
<feature type="chain" id="PRO_5045897562" evidence="1">
    <location>
        <begin position="29"/>
        <end position="158"/>
    </location>
</feature>